<evidence type="ECO:0000256" key="3">
    <source>
        <dbReference type="SAM" id="SignalP"/>
    </source>
</evidence>
<keyword evidence="1" id="KW-0175">Coiled coil</keyword>
<dbReference type="InterPro" id="IPR038834">
    <property type="entry name" value="CCDC175"/>
</dbReference>
<evidence type="ECO:0000313" key="4">
    <source>
        <dbReference type="EMBL" id="CAF1637044.1"/>
    </source>
</evidence>
<gene>
    <name evidence="4" type="ORF">XAT740_LOCUS52651</name>
</gene>
<protein>
    <submittedName>
        <fullName evidence="4">Uncharacterized protein</fullName>
    </submittedName>
</protein>
<evidence type="ECO:0000313" key="5">
    <source>
        <dbReference type="Proteomes" id="UP000663828"/>
    </source>
</evidence>
<feature type="signal peptide" evidence="3">
    <location>
        <begin position="1"/>
        <end position="24"/>
    </location>
</feature>
<feature type="compositionally biased region" description="Pro residues" evidence="2">
    <location>
        <begin position="837"/>
        <end position="849"/>
    </location>
</feature>
<evidence type="ECO:0000256" key="1">
    <source>
        <dbReference type="SAM" id="Coils"/>
    </source>
</evidence>
<dbReference type="PANTHER" id="PTHR35347">
    <property type="entry name" value="COILED-COIL DOMAIN-CONTAINING PROTEIN 175"/>
    <property type="match status" value="1"/>
</dbReference>
<keyword evidence="3" id="KW-0732">Signal</keyword>
<dbReference type="PANTHER" id="PTHR35347:SF1">
    <property type="entry name" value="COILED-COIL DOMAIN-CONTAINING PROTEIN 175"/>
    <property type="match status" value="1"/>
</dbReference>
<feature type="chain" id="PRO_5032558740" evidence="3">
    <location>
        <begin position="25"/>
        <end position="856"/>
    </location>
</feature>
<feature type="compositionally biased region" description="Polar residues" evidence="2">
    <location>
        <begin position="775"/>
        <end position="789"/>
    </location>
</feature>
<organism evidence="4 5">
    <name type="scientific">Adineta ricciae</name>
    <name type="common">Rotifer</name>
    <dbReference type="NCBI Taxonomy" id="249248"/>
    <lineage>
        <taxon>Eukaryota</taxon>
        <taxon>Metazoa</taxon>
        <taxon>Spiralia</taxon>
        <taxon>Gnathifera</taxon>
        <taxon>Rotifera</taxon>
        <taxon>Eurotatoria</taxon>
        <taxon>Bdelloidea</taxon>
        <taxon>Adinetida</taxon>
        <taxon>Adinetidae</taxon>
        <taxon>Adineta</taxon>
    </lineage>
</organism>
<name>A0A816DQN0_ADIRI</name>
<evidence type="ECO:0000256" key="2">
    <source>
        <dbReference type="SAM" id="MobiDB-lite"/>
    </source>
</evidence>
<proteinExistence type="predicted"/>
<reference evidence="4" key="1">
    <citation type="submission" date="2021-02" db="EMBL/GenBank/DDBJ databases">
        <authorList>
            <person name="Nowell W R."/>
        </authorList>
    </citation>
    <scope>NUCLEOTIDE SEQUENCE</scope>
</reference>
<feature type="compositionally biased region" description="Basic and acidic residues" evidence="2">
    <location>
        <begin position="819"/>
        <end position="836"/>
    </location>
</feature>
<accession>A0A816DQN0</accession>
<dbReference type="AlphaFoldDB" id="A0A816DQN0"/>
<feature type="coiled-coil region" evidence="1">
    <location>
        <begin position="588"/>
        <end position="675"/>
    </location>
</feature>
<feature type="region of interest" description="Disordered" evidence="2">
    <location>
        <begin position="767"/>
        <end position="856"/>
    </location>
</feature>
<dbReference type="EMBL" id="CAJNOR010008745">
    <property type="protein sequence ID" value="CAF1637044.1"/>
    <property type="molecule type" value="Genomic_DNA"/>
</dbReference>
<feature type="coiled-coil region" evidence="1">
    <location>
        <begin position="486"/>
        <end position="545"/>
    </location>
</feature>
<comment type="caution">
    <text evidence="4">The sequence shown here is derived from an EMBL/GenBank/DDBJ whole genome shotgun (WGS) entry which is preliminary data.</text>
</comment>
<keyword evidence="5" id="KW-1185">Reference proteome</keyword>
<feature type="coiled-coil region" evidence="1">
    <location>
        <begin position="352"/>
        <end position="460"/>
    </location>
</feature>
<sequence length="856" mass="98307">MNSFSVYCLLLCSMIIFAVHQSNAAATDRKPLLDHTEKPLASSSSSSSPANHRVRRQSIQCGNGVVTIADGEISCFGNSELTISIKSAVRHLKQLGGSFQTNTFTENDLNNIDSVAETLMILEKEILKLYSEYETESIDSSRLRHRLKLLPITIKNEIQEAIKMARVSNLSVIQQLQNELDKYLQQVRDCTEQDKNYLKAIQDLQAEKKRLQDQYDATINEVNERLSQKAALQIKLNETRDAVREANKHTFDLEEDIMALKERIMQERNDARKEKARLEGEIATTTKQFEEQDHANQVLKRDVDLANNKLAESEMQLRTVLELTEAAAIALLDYQAKKADFERRAKAAHEGSSKETENLKALKKKHDDLLKEVEERTALMKSLENSIEAIGKELEEIKKSIAEKLEETSKLNMENAEATKELEAMRQAHYMMLDSLKIQMETLDKELQTIRNTRVAKQKEREALLKSIEKAKLTVKDNEIKHNRFVTQTTAKIKDLTERKAILERTAQEDQIRLTQLQEQISSLKEEYQQMKTRLEKEIKFLEEDTVQLLVSINTNREKIIDNTPEYERLLVEHEKVSAAYEAAKELMIETKRKKQDVLDKIAQVEREIRAKIKSRDIAIVAVKECQRETQEQMQKAHEEVLKLEEDIYDKGCRLETLEAENERFQRAIDYLKSQIDLFNRFTNHSDADLQSIDSSNFSLLGVLKIGWNKDRQIENTAAQKDLEYIDILTALLKQTEKRKVKVGSVVTRLIGELQQLKYYLEGMSNPATPMRPLQMTSLSQQSRTGRSASNERERSSVKSPLSQSDPSKSRRRSPSGSRGDRSARSPTQTHDDPQRRPPNSPEIYPPRPSSSRKKP</sequence>
<dbReference type="Proteomes" id="UP000663828">
    <property type="component" value="Unassembled WGS sequence"/>
</dbReference>
<feature type="coiled-coil region" evidence="1">
    <location>
        <begin position="173"/>
        <end position="316"/>
    </location>
</feature>